<name>A0A1Y6EC46_9GAMM</name>
<accession>A0A1Y6EC46</accession>
<evidence type="ECO:0000313" key="4">
    <source>
        <dbReference type="EMBL" id="SMQ58470.1"/>
    </source>
</evidence>
<comment type="similarity">
    <text evidence="1">Belongs to the AB hydrolase superfamily. AB hydrolase 2 family.</text>
</comment>
<keyword evidence="5" id="KW-1185">Reference proteome</keyword>
<dbReference type="PANTHER" id="PTHR10655:SF17">
    <property type="entry name" value="LYSOPHOSPHOLIPASE-LIKE PROTEIN 1"/>
    <property type="match status" value="1"/>
</dbReference>
<dbReference type="InterPro" id="IPR050565">
    <property type="entry name" value="LYPA1-2/EST-like"/>
</dbReference>
<evidence type="ECO:0000256" key="1">
    <source>
        <dbReference type="ARBA" id="ARBA00006499"/>
    </source>
</evidence>
<proteinExistence type="inferred from homology"/>
<keyword evidence="2" id="KW-0378">Hydrolase</keyword>
<gene>
    <name evidence="4" type="ORF">SAMN06297229_0121</name>
</gene>
<feature type="domain" description="Phospholipase/carboxylesterase/thioesterase" evidence="3">
    <location>
        <begin position="9"/>
        <end position="213"/>
    </location>
</feature>
<evidence type="ECO:0000256" key="2">
    <source>
        <dbReference type="ARBA" id="ARBA00022801"/>
    </source>
</evidence>
<dbReference type="AlphaFoldDB" id="A0A1Y6EC46"/>
<evidence type="ECO:0000259" key="3">
    <source>
        <dbReference type="Pfam" id="PF02230"/>
    </source>
</evidence>
<dbReference type="Proteomes" id="UP000194450">
    <property type="component" value="Unassembled WGS sequence"/>
</dbReference>
<dbReference type="OrthoDB" id="9801763at2"/>
<dbReference type="RefSeq" id="WP_086433328.1">
    <property type="nucleotide sequence ID" value="NZ_FXWH01000001.1"/>
</dbReference>
<dbReference type="InterPro" id="IPR003140">
    <property type="entry name" value="PLipase/COase/thioEstase"/>
</dbReference>
<dbReference type="SUPFAM" id="SSF53474">
    <property type="entry name" value="alpha/beta-Hydrolases"/>
    <property type="match status" value="1"/>
</dbReference>
<dbReference type="Gene3D" id="3.40.50.1820">
    <property type="entry name" value="alpha/beta hydrolase"/>
    <property type="match status" value="1"/>
</dbReference>
<dbReference type="InterPro" id="IPR029058">
    <property type="entry name" value="AB_hydrolase_fold"/>
</dbReference>
<dbReference type="EMBL" id="FXWH01000001">
    <property type="protein sequence ID" value="SMQ58470.1"/>
    <property type="molecule type" value="Genomic_DNA"/>
</dbReference>
<dbReference type="GO" id="GO:0016787">
    <property type="term" value="F:hydrolase activity"/>
    <property type="evidence" value="ECO:0007669"/>
    <property type="project" value="UniProtKB-KW"/>
</dbReference>
<sequence>MAYLPAVEVEPKNTATSSVIWLHGLGADGNDFAPLVPHLGLSDNTRFIFPHAPRIPVTINGGMVMPAWYDILEMSIARKVDTPQLEASAAATQALIERELERGVPAEKIIVAGFSQGGAVAYEAALSFPKTLGGLLVLSSYFATHETLVRHDAQQQLPIMIQHGTQDPVVPESLGQQAYQALQEMGYSVQYQHYEMQHQVVPEQIQRIRNWLHERLNG</sequence>
<dbReference type="PANTHER" id="PTHR10655">
    <property type="entry name" value="LYSOPHOSPHOLIPASE-RELATED"/>
    <property type="match status" value="1"/>
</dbReference>
<protein>
    <submittedName>
        <fullName evidence="4">Phospholipase/carboxylesterase</fullName>
    </submittedName>
</protein>
<organism evidence="4 5">
    <name type="scientific">Pseudidiomarina planktonica</name>
    <dbReference type="NCBI Taxonomy" id="1323738"/>
    <lineage>
        <taxon>Bacteria</taxon>
        <taxon>Pseudomonadati</taxon>
        <taxon>Pseudomonadota</taxon>
        <taxon>Gammaproteobacteria</taxon>
        <taxon>Alteromonadales</taxon>
        <taxon>Idiomarinaceae</taxon>
        <taxon>Pseudidiomarina</taxon>
    </lineage>
</organism>
<dbReference type="Pfam" id="PF02230">
    <property type="entry name" value="Abhydrolase_2"/>
    <property type="match status" value="1"/>
</dbReference>
<reference evidence="5" key="1">
    <citation type="submission" date="2017-04" db="EMBL/GenBank/DDBJ databases">
        <authorList>
            <person name="Varghese N."/>
            <person name="Submissions S."/>
        </authorList>
    </citation>
    <scope>NUCLEOTIDE SEQUENCE [LARGE SCALE GENOMIC DNA]</scope>
</reference>
<evidence type="ECO:0000313" key="5">
    <source>
        <dbReference type="Proteomes" id="UP000194450"/>
    </source>
</evidence>